<dbReference type="Pfam" id="PF22294">
    <property type="entry name" value="DUF6966"/>
    <property type="match status" value="1"/>
</dbReference>
<dbReference type="Proteomes" id="UP000321378">
    <property type="component" value="Chromosome"/>
</dbReference>
<evidence type="ECO:0000313" key="2">
    <source>
        <dbReference type="EMBL" id="BBM51500.1"/>
    </source>
</evidence>
<reference evidence="2 3" key="1">
    <citation type="submission" date="2019-07" db="EMBL/GenBank/DDBJ databases">
        <title>Complete Genome Sequence of Leptotrichia trevisanii Strain JMUB3935.</title>
        <authorList>
            <person name="Watanabe S."/>
            <person name="Cui L."/>
        </authorList>
    </citation>
    <scope>NUCLEOTIDE SEQUENCE [LARGE SCALE GENOMIC DNA]</scope>
    <source>
        <strain evidence="2 3">JMUB3935</strain>
    </source>
</reference>
<evidence type="ECO:0000259" key="1">
    <source>
        <dbReference type="Pfam" id="PF22294"/>
    </source>
</evidence>
<proteinExistence type="predicted"/>
<dbReference type="RefSeq" id="WP_146995984.1">
    <property type="nucleotide sequence ID" value="NZ_AP019840.1"/>
</dbReference>
<organism evidence="2 3">
    <name type="scientific">Leptotrichia trevisanii</name>
    <dbReference type="NCBI Taxonomy" id="109328"/>
    <lineage>
        <taxon>Bacteria</taxon>
        <taxon>Fusobacteriati</taxon>
        <taxon>Fusobacteriota</taxon>
        <taxon>Fusobacteriia</taxon>
        <taxon>Fusobacteriales</taxon>
        <taxon>Leptotrichiaceae</taxon>
        <taxon>Leptotrichia</taxon>
    </lineage>
</organism>
<evidence type="ECO:0000313" key="3">
    <source>
        <dbReference type="Proteomes" id="UP000321378"/>
    </source>
</evidence>
<accession>A0A510KIJ5</accession>
<gene>
    <name evidence="2" type="ORF">JMUB3935_0467</name>
</gene>
<dbReference type="EMBL" id="AP019840">
    <property type="protein sequence ID" value="BBM51500.1"/>
    <property type="molecule type" value="Genomic_DNA"/>
</dbReference>
<sequence length="85" mass="10158">MKELREKCIEMDKLLKKENVKTWEGMFKKFAEEIEKNKEIDEIKRKIRQSMIGGMGSFNDLVLPDNEADKKLKNLRKELFELLIL</sequence>
<name>A0A510KIJ5_9FUSO</name>
<protein>
    <recommendedName>
        <fullName evidence="1">DUF6966 domain-containing protein</fullName>
    </recommendedName>
</protein>
<dbReference type="AlphaFoldDB" id="A0A510KIJ5"/>
<feature type="domain" description="DUF6966" evidence="1">
    <location>
        <begin position="18"/>
        <end position="67"/>
    </location>
</feature>
<dbReference type="InterPro" id="IPR054239">
    <property type="entry name" value="DUF6966"/>
</dbReference>